<evidence type="ECO:0000313" key="3">
    <source>
        <dbReference type="Proteomes" id="UP000053105"/>
    </source>
</evidence>
<reference evidence="2 3" key="1">
    <citation type="submission" date="2015-07" db="EMBL/GenBank/DDBJ databases">
        <title>The genome of Melipona quadrifasciata.</title>
        <authorList>
            <person name="Pan H."/>
            <person name="Kapheim K."/>
        </authorList>
    </citation>
    <scope>NUCLEOTIDE SEQUENCE [LARGE SCALE GENOMIC DNA]</scope>
    <source>
        <strain evidence="2">0111107301</strain>
        <tissue evidence="2">Whole body</tissue>
    </source>
</reference>
<evidence type="ECO:0000256" key="1">
    <source>
        <dbReference type="SAM" id="MobiDB-lite"/>
    </source>
</evidence>
<feature type="compositionally biased region" description="Polar residues" evidence="1">
    <location>
        <begin position="196"/>
        <end position="220"/>
    </location>
</feature>
<keyword evidence="3" id="KW-1185">Reference proteome</keyword>
<organism evidence="2 3">
    <name type="scientific">Melipona quadrifasciata</name>
    <dbReference type="NCBI Taxonomy" id="166423"/>
    <lineage>
        <taxon>Eukaryota</taxon>
        <taxon>Metazoa</taxon>
        <taxon>Ecdysozoa</taxon>
        <taxon>Arthropoda</taxon>
        <taxon>Hexapoda</taxon>
        <taxon>Insecta</taxon>
        <taxon>Pterygota</taxon>
        <taxon>Neoptera</taxon>
        <taxon>Endopterygota</taxon>
        <taxon>Hymenoptera</taxon>
        <taxon>Apocrita</taxon>
        <taxon>Aculeata</taxon>
        <taxon>Apoidea</taxon>
        <taxon>Anthophila</taxon>
        <taxon>Apidae</taxon>
        <taxon>Melipona</taxon>
    </lineage>
</organism>
<feature type="region of interest" description="Disordered" evidence="1">
    <location>
        <begin position="154"/>
        <end position="220"/>
    </location>
</feature>
<proteinExistence type="predicted"/>
<sequence>MVLTMVGVLARLSSRLDFCLRFSSNVVKNTFPKLADAVTRQTGSQNLFVGVCVLGEAENKKEIELCKIASRAVTRETKRIPIYITNEHTLIHGSFQDTDSLEDRNVERTQSYQLRAVRMERDSTDPSWQIYKSPFRFGQQIILVKHSYTSNTLISPPNKKRKWKENKKDVPASSGNDIRDEATCHFDFPPALDAAPQTSVTQQKPSSNPQQALSSPTPITNIDRLSIGQQMSKEKSTRPCFSDPSSTMSFSMLHISYQLLSIMERSTFERDNAVKNHVAAEIARTGKRNRQAYKARKDVNNFWKNVQHFRDKQTIPYFQKQSHGNTLGSRPCFSSANEPAETAKQRKKIKTAREEEEEEEEEDTEWINKTKHAAVAERFRRFLFAAVELEGKLNKPRYGDDKEMLSLKTKLFQETIDRVHFTVQYSKLIYTKTKLKTKTARLVPHSSHYSSTIDFFKFINICEYSETKRFLQREVCESKHSHLDAAILRTKIHRSDKVSEFLEQYQKNGIRINDFSGNLSGYFEIVNFKRNTFLGVKSHFSGVHLKNFPFKNVDEMEDDFVMKRKEHMLIRHINWMKDKVRIGEKHKHDITNEECNHGREMIPLRNSNSISTTVVPRRVSESNANRIHDIVSMGK</sequence>
<dbReference type="AlphaFoldDB" id="A0A0M9A497"/>
<protein>
    <submittedName>
        <fullName evidence="2">Uncharacterized protein</fullName>
    </submittedName>
</protein>
<evidence type="ECO:0000313" key="2">
    <source>
        <dbReference type="EMBL" id="KOX76925.1"/>
    </source>
</evidence>
<accession>A0A0M9A497</accession>
<gene>
    <name evidence="2" type="ORF">WN51_10781</name>
</gene>
<name>A0A0M9A497_9HYME</name>
<dbReference type="EMBL" id="KQ435737">
    <property type="protein sequence ID" value="KOX76925.1"/>
    <property type="molecule type" value="Genomic_DNA"/>
</dbReference>
<dbReference type="Proteomes" id="UP000053105">
    <property type="component" value="Unassembled WGS sequence"/>
</dbReference>
<feature type="compositionally biased region" description="Acidic residues" evidence="1">
    <location>
        <begin position="354"/>
        <end position="365"/>
    </location>
</feature>
<feature type="region of interest" description="Disordered" evidence="1">
    <location>
        <begin position="332"/>
        <end position="365"/>
    </location>
</feature>